<dbReference type="PANTHER" id="PTHR31509">
    <property type="entry name" value="BPS1-LIKE PROTEIN"/>
    <property type="match status" value="1"/>
</dbReference>
<sequence length="353" mass="39415">MSRPQEPNRPFFHFGNPFRMISPKGSQLSPRLLSLLNTFEATLSERLKKLVPKDKGDILGLSWMKLAMESLSEIHCDIKNLITGLDLPVTDWDEKWMDVYLDISVKLLDISNVFTSELTRLNQGHLMLQYVLHKLESDCPEQFTRASSSLDSWKQLISSKNPRVEICRPILDNLVESLNLPKVKNSPKGKVLMQAMYGAKVATTYICSVFAAAFSGSAKNLLDLTVPNTLPWAQVFSDVQTTVNVEIRNVFSCGKFTVLRDLEAVDACVKKLSPFLQDGVGPSERESFKNSVSDLRTTEEKLAQGLDDLSKVVDSFFKIVLTGRDALICNLRNAGGSAPNTMIGKTVKEQLVR</sequence>
<dbReference type="EMBL" id="BSYR01000004">
    <property type="protein sequence ID" value="GMI66816.1"/>
    <property type="molecule type" value="Genomic_DNA"/>
</dbReference>
<evidence type="ECO:0000313" key="2">
    <source>
        <dbReference type="Proteomes" id="UP001165190"/>
    </source>
</evidence>
<protein>
    <submittedName>
        <fullName evidence="1">BYPASS 2</fullName>
    </submittedName>
</protein>
<gene>
    <name evidence="1" type="ORF">HRI_000350900</name>
</gene>
<evidence type="ECO:0000313" key="1">
    <source>
        <dbReference type="EMBL" id="GMI66816.1"/>
    </source>
</evidence>
<proteinExistence type="predicted"/>
<accession>A0A9W7LJV1</accession>
<organism evidence="1 2">
    <name type="scientific">Hibiscus trionum</name>
    <name type="common">Flower of an hour</name>
    <dbReference type="NCBI Taxonomy" id="183268"/>
    <lineage>
        <taxon>Eukaryota</taxon>
        <taxon>Viridiplantae</taxon>
        <taxon>Streptophyta</taxon>
        <taxon>Embryophyta</taxon>
        <taxon>Tracheophyta</taxon>
        <taxon>Spermatophyta</taxon>
        <taxon>Magnoliopsida</taxon>
        <taxon>eudicotyledons</taxon>
        <taxon>Gunneridae</taxon>
        <taxon>Pentapetalae</taxon>
        <taxon>rosids</taxon>
        <taxon>malvids</taxon>
        <taxon>Malvales</taxon>
        <taxon>Malvaceae</taxon>
        <taxon>Malvoideae</taxon>
        <taxon>Hibiscus</taxon>
    </lineage>
</organism>
<dbReference type="OrthoDB" id="694709at2759"/>
<reference evidence="1" key="1">
    <citation type="submission" date="2023-05" db="EMBL/GenBank/DDBJ databases">
        <title>Genome and transcriptome analyses reveal genes involved in the formation of fine ridges on petal epidermal cells in Hibiscus trionum.</title>
        <authorList>
            <person name="Koshimizu S."/>
            <person name="Masuda S."/>
            <person name="Ishii T."/>
            <person name="Shirasu K."/>
            <person name="Hoshino A."/>
            <person name="Arita M."/>
        </authorList>
    </citation>
    <scope>NUCLEOTIDE SEQUENCE</scope>
    <source>
        <strain evidence="1">Hamamatsu line</strain>
    </source>
</reference>
<dbReference type="AlphaFoldDB" id="A0A9W7LJV1"/>
<name>A0A9W7LJV1_HIBTR</name>
<comment type="caution">
    <text evidence="1">The sequence shown here is derived from an EMBL/GenBank/DDBJ whole genome shotgun (WGS) entry which is preliminary data.</text>
</comment>
<dbReference type="Proteomes" id="UP001165190">
    <property type="component" value="Unassembled WGS sequence"/>
</dbReference>
<keyword evidence="2" id="KW-1185">Reference proteome</keyword>